<dbReference type="SUPFAM" id="SSF55811">
    <property type="entry name" value="Nudix"/>
    <property type="match status" value="1"/>
</dbReference>
<dbReference type="PANTHER" id="PTHR10885">
    <property type="entry name" value="ISOPENTENYL-DIPHOSPHATE DELTA-ISOMERASE"/>
    <property type="match status" value="1"/>
</dbReference>
<dbReference type="InterPro" id="IPR015797">
    <property type="entry name" value="NUDIX_hydrolase-like_dom_sf"/>
</dbReference>
<dbReference type="Proteomes" id="UP000656881">
    <property type="component" value="Unassembled WGS sequence"/>
</dbReference>
<comment type="caution">
    <text evidence="3">The sequence shown here is derived from an EMBL/GenBank/DDBJ whole genome shotgun (WGS) entry which is preliminary data.</text>
</comment>
<evidence type="ECO:0000313" key="3">
    <source>
        <dbReference type="EMBL" id="GGO55055.1"/>
    </source>
</evidence>
<organism evidence="3 4">
    <name type="scientific">Streptomyces lasiicapitis</name>
    <dbReference type="NCBI Taxonomy" id="1923961"/>
    <lineage>
        <taxon>Bacteria</taxon>
        <taxon>Bacillati</taxon>
        <taxon>Actinomycetota</taxon>
        <taxon>Actinomycetes</taxon>
        <taxon>Kitasatosporales</taxon>
        <taxon>Streptomycetaceae</taxon>
        <taxon>Streptomyces</taxon>
    </lineage>
</organism>
<evidence type="ECO:0000256" key="1">
    <source>
        <dbReference type="ARBA" id="ARBA00022801"/>
    </source>
</evidence>
<dbReference type="Pfam" id="PF00293">
    <property type="entry name" value="NUDIX"/>
    <property type="match status" value="1"/>
</dbReference>
<evidence type="ECO:0000259" key="2">
    <source>
        <dbReference type="PROSITE" id="PS51462"/>
    </source>
</evidence>
<accession>A0ABQ2MRS0</accession>
<dbReference type="EMBL" id="BMNG01000016">
    <property type="protein sequence ID" value="GGO55055.1"/>
    <property type="molecule type" value="Genomic_DNA"/>
</dbReference>
<gene>
    <name evidence="3" type="ORF">GCM10012286_66290</name>
</gene>
<dbReference type="InterPro" id="IPR000086">
    <property type="entry name" value="NUDIX_hydrolase_dom"/>
</dbReference>
<dbReference type="PROSITE" id="PS51462">
    <property type="entry name" value="NUDIX"/>
    <property type="match status" value="1"/>
</dbReference>
<dbReference type="InterPro" id="IPR020084">
    <property type="entry name" value="NUDIX_hydrolase_CS"/>
</dbReference>
<name>A0ABQ2MRS0_9ACTN</name>
<proteinExistence type="predicted"/>
<reference evidence="4" key="1">
    <citation type="journal article" date="2019" name="Int. J. Syst. Evol. Microbiol.">
        <title>The Global Catalogue of Microorganisms (GCM) 10K type strain sequencing project: providing services to taxonomists for standard genome sequencing and annotation.</title>
        <authorList>
            <consortium name="The Broad Institute Genomics Platform"/>
            <consortium name="The Broad Institute Genome Sequencing Center for Infectious Disease"/>
            <person name="Wu L."/>
            <person name="Ma J."/>
        </authorList>
    </citation>
    <scope>NUCLEOTIDE SEQUENCE [LARGE SCALE GENOMIC DNA]</scope>
    <source>
        <strain evidence="4">CGMCC 4.7349</strain>
    </source>
</reference>
<evidence type="ECO:0000313" key="4">
    <source>
        <dbReference type="Proteomes" id="UP000656881"/>
    </source>
</evidence>
<protein>
    <recommendedName>
        <fullName evidence="2">Nudix hydrolase domain-containing protein</fullName>
    </recommendedName>
</protein>
<keyword evidence="1" id="KW-0378">Hydrolase</keyword>
<sequence>MVSAIVCVVDELVERVDERDRVQGVVSRREAVQRGWLHRIATTVCRDEQGRFLVHQRAEHMSRFPGQFEAAVGGAVGVGEPYEQAASRELGEEMGVRAPARFLFKFLSRGGLSPHWLGVHEVVVRASVNPAPREVAWYGWLTESELRRSLREWRFTSDSRELCDRYFAFRAGRE</sequence>
<keyword evidence="4" id="KW-1185">Reference proteome</keyword>
<feature type="domain" description="Nudix hydrolase" evidence="2">
    <location>
        <begin position="36"/>
        <end position="163"/>
    </location>
</feature>
<dbReference type="PROSITE" id="PS00893">
    <property type="entry name" value="NUDIX_BOX"/>
    <property type="match status" value="1"/>
</dbReference>
<dbReference type="PANTHER" id="PTHR10885:SF0">
    <property type="entry name" value="ISOPENTENYL-DIPHOSPHATE DELTA-ISOMERASE"/>
    <property type="match status" value="1"/>
</dbReference>
<dbReference type="Gene3D" id="3.90.79.10">
    <property type="entry name" value="Nucleoside Triphosphate Pyrophosphohydrolase"/>
    <property type="match status" value="1"/>
</dbReference>